<dbReference type="InterPro" id="IPR011993">
    <property type="entry name" value="PH-like_dom_sf"/>
</dbReference>
<feature type="domain" description="Pleckstrin homology" evidence="2">
    <location>
        <begin position="112"/>
        <end position="167"/>
    </location>
</feature>
<protein>
    <recommendedName>
        <fullName evidence="2">Pleckstrin homology domain-containing protein</fullName>
    </recommendedName>
</protein>
<dbReference type="AlphaFoldDB" id="A0A673IBA7"/>
<evidence type="ECO:0000313" key="4">
    <source>
        <dbReference type="Proteomes" id="UP000472270"/>
    </source>
</evidence>
<name>A0A673IBA7_9TELE</name>
<organism evidence="3 4">
    <name type="scientific">Sinocyclocheilus rhinocerous</name>
    <dbReference type="NCBI Taxonomy" id="307959"/>
    <lineage>
        <taxon>Eukaryota</taxon>
        <taxon>Metazoa</taxon>
        <taxon>Chordata</taxon>
        <taxon>Craniata</taxon>
        <taxon>Vertebrata</taxon>
        <taxon>Euteleostomi</taxon>
        <taxon>Actinopterygii</taxon>
        <taxon>Neopterygii</taxon>
        <taxon>Teleostei</taxon>
        <taxon>Ostariophysi</taxon>
        <taxon>Cypriniformes</taxon>
        <taxon>Cyprinidae</taxon>
        <taxon>Cyprininae</taxon>
        <taxon>Sinocyclocheilus</taxon>
    </lineage>
</organism>
<feature type="region of interest" description="Disordered" evidence="1">
    <location>
        <begin position="222"/>
        <end position="262"/>
    </location>
</feature>
<feature type="compositionally biased region" description="Basic and acidic residues" evidence="1">
    <location>
        <begin position="247"/>
        <end position="262"/>
    </location>
</feature>
<reference evidence="3" key="2">
    <citation type="submission" date="2025-09" db="UniProtKB">
        <authorList>
            <consortium name="Ensembl"/>
        </authorList>
    </citation>
    <scope>IDENTIFICATION</scope>
</reference>
<dbReference type="Pfam" id="PF15410">
    <property type="entry name" value="PH_9"/>
    <property type="match status" value="1"/>
</dbReference>
<keyword evidence="4" id="KW-1185">Reference proteome</keyword>
<feature type="compositionally biased region" description="Polar residues" evidence="1">
    <location>
        <begin position="226"/>
        <end position="238"/>
    </location>
</feature>
<feature type="region of interest" description="Disordered" evidence="1">
    <location>
        <begin position="1"/>
        <end position="45"/>
    </location>
</feature>
<reference evidence="3" key="1">
    <citation type="submission" date="2025-08" db="UniProtKB">
        <authorList>
            <consortium name="Ensembl"/>
        </authorList>
    </citation>
    <scope>IDENTIFICATION</scope>
</reference>
<evidence type="ECO:0000256" key="1">
    <source>
        <dbReference type="SAM" id="MobiDB-lite"/>
    </source>
</evidence>
<proteinExistence type="predicted"/>
<sequence>MIGVNSVQGTGKVRMRAGGSIKYGREEPVRRQPQHRSKSLKVSSSAEFNTALPKKEKVMSLTFAVVDGDELKKSLSELADKNHHSHTKSISRISSSSNPFLDIAHDPNAAVYKTGFLARKIHADMDGKKTPRGKRGWKTFYAVLKGMILYLQKSHEAKLKHVSTELAEHRSYPPDKKVKAKEIDEYRLKEHYLDFEESRYEMYVKLLKEGVRELLTARDGDAALKKSQSSPSLNQESQPAAAKVKRNTSERKDYRPETPKIT</sequence>
<dbReference type="PANTHER" id="PTHR10663">
    <property type="entry name" value="GUANYL-NUCLEOTIDE EXCHANGE FACTOR"/>
    <property type="match status" value="1"/>
</dbReference>
<dbReference type="SUPFAM" id="SSF50729">
    <property type="entry name" value="PH domain-like"/>
    <property type="match status" value="1"/>
</dbReference>
<dbReference type="InterPro" id="IPR041681">
    <property type="entry name" value="PH_9"/>
</dbReference>
<dbReference type="Gene3D" id="2.30.29.30">
    <property type="entry name" value="Pleckstrin-homology domain (PH domain)/Phosphotyrosine-binding domain (PTB)"/>
    <property type="match status" value="1"/>
</dbReference>
<evidence type="ECO:0000313" key="3">
    <source>
        <dbReference type="Ensembl" id="ENSSRHP00000035000.1"/>
    </source>
</evidence>
<dbReference type="PANTHER" id="PTHR10663:SF337">
    <property type="entry name" value="PH AND SEC7 DOMAIN-CONTAINING PROTEIN 3"/>
    <property type="match status" value="1"/>
</dbReference>
<evidence type="ECO:0000259" key="2">
    <source>
        <dbReference type="Pfam" id="PF15410"/>
    </source>
</evidence>
<dbReference type="Ensembl" id="ENSSRHT00000036025.1">
    <property type="protein sequence ID" value="ENSSRHP00000035000.1"/>
    <property type="gene ID" value="ENSSRHG00000017975.1"/>
</dbReference>
<dbReference type="Proteomes" id="UP000472270">
    <property type="component" value="Unassembled WGS sequence"/>
</dbReference>
<accession>A0A673IBA7</accession>